<comment type="caution">
    <text evidence="2">The sequence shown here is derived from an EMBL/GenBank/DDBJ whole genome shotgun (WGS) entry which is preliminary data.</text>
</comment>
<reference evidence="2" key="2">
    <citation type="submission" date="2023-05" db="EMBL/GenBank/DDBJ databases">
        <authorList>
            <consortium name="Lawrence Berkeley National Laboratory"/>
            <person name="Steindorff A."/>
            <person name="Hensen N."/>
            <person name="Bonometti L."/>
            <person name="Westerberg I."/>
            <person name="Brannstrom I.O."/>
            <person name="Guillou S."/>
            <person name="Cros-Aarteil S."/>
            <person name="Calhoun S."/>
            <person name="Haridas S."/>
            <person name="Kuo A."/>
            <person name="Mondo S."/>
            <person name="Pangilinan J."/>
            <person name="Riley R."/>
            <person name="Labutti K."/>
            <person name="Andreopoulos B."/>
            <person name="Lipzen A."/>
            <person name="Chen C."/>
            <person name="Yanf M."/>
            <person name="Daum C."/>
            <person name="Ng V."/>
            <person name="Clum A."/>
            <person name="Ohm R."/>
            <person name="Martin F."/>
            <person name="Silar P."/>
            <person name="Natvig D."/>
            <person name="Lalanne C."/>
            <person name="Gautier V."/>
            <person name="Ament-Velasquez S.L."/>
            <person name="Kruys A."/>
            <person name="Hutchinson M.I."/>
            <person name="Powell A.J."/>
            <person name="Barry K."/>
            <person name="Miller A.N."/>
            <person name="Grigoriev I.V."/>
            <person name="Debuchy R."/>
            <person name="Gladieux P."/>
            <person name="Thoren M.H."/>
            <person name="Johannesson H."/>
        </authorList>
    </citation>
    <scope>NUCLEOTIDE SEQUENCE</scope>
    <source>
        <strain evidence="2">CBS 103.79</strain>
    </source>
</reference>
<evidence type="ECO:0008006" key="4">
    <source>
        <dbReference type="Google" id="ProtNLM"/>
    </source>
</evidence>
<proteinExistence type="predicted"/>
<keyword evidence="3" id="KW-1185">Reference proteome</keyword>
<dbReference type="AlphaFoldDB" id="A0AAN6MAG9"/>
<name>A0AAN6MAG9_9PEZI</name>
<keyword evidence="1" id="KW-0732">Signal</keyword>
<feature type="signal peptide" evidence="1">
    <location>
        <begin position="1"/>
        <end position="26"/>
    </location>
</feature>
<reference evidence="2" key="1">
    <citation type="journal article" date="2023" name="Mol. Phylogenet. Evol.">
        <title>Genome-scale phylogeny and comparative genomics of the fungal order Sordariales.</title>
        <authorList>
            <person name="Hensen N."/>
            <person name="Bonometti L."/>
            <person name="Westerberg I."/>
            <person name="Brannstrom I.O."/>
            <person name="Guillou S."/>
            <person name="Cros-Aarteil S."/>
            <person name="Calhoun S."/>
            <person name="Haridas S."/>
            <person name="Kuo A."/>
            <person name="Mondo S."/>
            <person name="Pangilinan J."/>
            <person name="Riley R."/>
            <person name="LaButti K."/>
            <person name="Andreopoulos B."/>
            <person name="Lipzen A."/>
            <person name="Chen C."/>
            <person name="Yan M."/>
            <person name="Daum C."/>
            <person name="Ng V."/>
            <person name="Clum A."/>
            <person name="Steindorff A."/>
            <person name="Ohm R.A."/>
            <person name="Martin F."/>
            <person name="Silar P."/>
            <person name="Natvig D.O."/>
            <person name="Lalanne C."/>
            <person name="Gautier V."/>
            <person name="Ament-Velasquez S.L."/>
            <person name="Kruys A."/>
            <person name="Hutchinson M.I."/>
            <person name="Powell A.J."/>
            <person name="Barry K."/>
            <person name="Miller A.N."/>
            <person name="Grigoriev I.V."/>
            <person name="Debuchy R."/>
            <person name="Gladieux P."/>
            <person name="Hiltunen Thoren M."/>
            <person name="Johannesson H."/>
        </authorList>
    </citation>
    <scope>NUCLEOTIDE SEQUENCE</scope>
    <source>
        <strain evidence="2">CBS 103.79</strain>
    </source>
</reference>
<sequence>MCNNYCWTTGPRSLDSLLALTAPALAALTELNIVLNQACCHPADTRDRFSQKCYLYSAKVYDACPNYRCGLTMHNAPLLGSGPDFHPPPLRNLMGSEVLRAPTCSTGAMLGVWHSAAAVLSRTTPGRLELSLVCDVDARDPWAIQVARSVVQPLRTLTRSHLRGCYLRLSARPVARLQRMARDTVLHVCDMTPEAADASDETWLMRLPAELRIRIIEHTDLVAPDRQISWSRDGRVGSYRADGLYYDKNSTCFREHPRHGCFCHVHHSAFSSAPGPTLFLISRALTRDTRFVFFSRNRFVVFDSVIASPVCSSGTLDISTVQNVDSDVADRLVEGARLGTLSEG</sequence>
<dbReference type="EMBL" id="MU856378">
    <property type="protein sequence ID" value="KAK3896832.1"/>
    <property type="molecule type" value="Genomic_DNA"/>
</dbReference>
<evidence type="ECO:0000256" key="1">
    <source>
        <dbReference type="SAM" id="SignalP"/>
    </source>
</evidence>
<protein>
    <recommendedName>
        <fullName evidence="4">F-box domain-containing protein</fullName>
    </recommendedName>
</protein>
<feature type="non-terminal residue" evidence="2">
    <location>
        <position position="344"/>
    </location>
</feature>
<feature type="chain" id="PRO_5043047730" description="F-box domain-containing protein" evidence="1">
    <location>
        <begin position="27"/>
        <end position="344"/>
    </location>
</feature>
<gene>
    <name evidence="2" type="ORF">C8A05DRAFT_39618</name>
</gene>
<accession>A0AAN6MAG9</accession>
<organism evidence="2 3">
    <name type="scientific">Staphylotrichum tortipilum</name>
    <dbReference type="NCBI Taxonomy" id="2831512"/>
    <lineage>
        <taxon>Eukaryota</taxon>
        <taxon>Fungi</taxon>
        <taxon>Dikarya</taxon>
        <taxon>Ascomycota</taxon>
        <taxon>Pezizomycotina</taxon>
        <taxon>Sordariomycetes</taxon>
        <taxon>Sordariomycetidae</taxon>
        <taxon>Sordariales</taxon>
        <taxon>Chaetomiaceae</taxon>
        <taxon>Staphylotrichum</taxon>
    </lineage>
</organism>
<evidence type="ECO:0000313" key="3">
    <source>
        <dbReference type="Proteomes" id="UP001303889"/>
    </source>
</evidence>
<evidence type="ECO:0000313" key="2">
    <source>
        <dbReference type="EMBL" id="KAK3896832.1"/>
    </source>
</evidence>
<dbReference type="Proteomes" id="UP001303889">
    <property type="component" value="Unassembled WGS sequence"/>
</dbReference>